<name>A0A8S2V745_9BILA</name>
<dbReference type="Proteomes" id="UP000682733">
    <property type="component" value="Unassembled WGS sequence"/>
</dbReference>
<dbReference type="AlphaFoldDB" id="A0A8S2V745"/>
<proteinExistence type="predicted"/>
<accession>A0A8S2V745</accession>
<sequence>AIIENSNELNEQFQKFEENSQKSILIIVIDGRISQQRIHIPSVRQLIDKTDLSYNTSSENPSKFFIILMHSSGQELNHVFPSIFLHDWDYWYLDTSTPGSAFHLQKMLQIFTSKIGIAHQKEALNNSFYDLNILFDDCLWDFCSRLQINVHKLSEDMFNNRNAYEFYQRQTTTYRRVQCLKNIFQQVNELQKHIITSYHENVSMKEESLRKNCNSIYDLAKDTLCGKHFTGLVDSLQSHIRISFTNFVSHILKYVIDDYGLESLTKLSNKDNDYNKLLELIHYASFAVNNENQTVPLMQRILIVNDHYSCIPQTPLFYLCRQRIKSLADDIKSKLANQQNQFNGSNFFFSFF</sequence>
<dbReference type="EMBL" id="CAJNOK010042439">
    <property type="protein sequence ID" value="CAF1563872.1"/>
    <property type="molecule type" value="Genomic_DNA"/>
</dbReference>
<comment type="caution">
    <text evidence="2">The sequence shown here is derived from an EMBL/GenBank/DDBJ whole genome shotgun (WGS) entry which is preliminary data.</text>
</comment>
<dbReference type="EMBL" id="CAJOBA010065118">
    <property type="protein sequence ID" value="CAF4356481.1"/>
    <property type="molecule type" value="Genomic_DNA"/>
</dbReference>
<dbReference type="Proteomes" id="UP000677228">
    <property type="component" value="Unassembled WGS sequence"/>
</dbReference>
<feature type="non-terminal residue" evidence="2">
    <location>
        <position position="1"/>
    </location>
</feature>
<gene>
    <name evidence="1" type="ORF">OVA965_LOCUS39961</name>
    <name evidence="2" type="ORF">TMI583_LOCUS41347</name>
</gene>
<organism evidence="2 3">
    <name type="scientific">Didymodactylos carnosus</name>
    <dbReference type="NCBI Taxonomy" id="1234261"/>
    <lineage>
        <taxon>Eukaryota</taxon>
        <taxon>Metazoa</taxon>
        <taxon>Spiralia</taxon>
        <taxon>Gnathifera</taxon>
        <taxon>Rotifera</taxon>
        <taxon>Eurotatoria</taxon>
        <taxon>Bdelloidea</taxon>
        <taxon>Philodinida</taxon>
        <taxon>Philodinidae</taxon>
        <taxon>Didymodactylos</taxon>
    </lineage>
</organism>
<evidence type="ECO:0000313" key="3">
    <source>
        <dbReference type="Proteomes" id="UP000682733"/>
    </source>
</evidence>
<evidence type="ECO:0000313" key="2">
    <source>
        <dbReference type="EMBL" id="CAF4356481.1"/>
    </source>
</evidence>
<protein>
    <submittedName>
        <fullName evidence="2">Uncharacterized protein</fullName>
    </submittedName>
</protein>
<evidence type="ECO:0000313" key="1">
    <source>
        <dbReference type="EMBL" id="CAF1563872.1"/>
    </source>
</evidence>
<reference evidence="2" key="1">
    <citation type="submission" date="2021-02" db="EMBL/GenBank/DDBJ databases">
        <authorList>
            <person name="Nowell W R."/>
        </authorList>
    </citation>
    <scope>NUCLEOTIDE SEQUENCE</scope>
</reference>